<accession>A0A8J6ENI9</accession>
<comment type="caution">
    <text evidence="1">The sequence shown here is derived from an EMBL/GenBank/DDBJ whole genome shotgun (WGS) entry which is preliminary data.</text>
</comment>
<dbReference type="EMBL" id="WNTK01000060">
    <property type="protein sequence ID" value="KAG9472333.1"/>
    <property type="molecule type" value="Genomic_DNA"/>
</dbReference>
<evidence type="ECO:0000313" key="1">
    <source>
        <dbReference type="EMBL" id="KAG9472333.1"/>
    </source>
</evidence>
<feature type="non-terminal residue" evidence="1">
    <location>
        <position position="88"/>
    </location>
</feature>
<gene>
    <name evidence="1" type="ORF">GDO78_020179</name>
</gene>
<reference evidence="1" key="1">
    <citation type="thesis" date="2020" institute="ProQuest LLC" country="789 East Eisenhower Parkway, Ann Arbor, MI, USA">
        <title>Comparative Genomics and Chromosome Evolution.</title>
        <authorList>
            <person name="Mudd A.B."/>
        </authorList>
    </citation>
    <scope>NUCLEOTIDE SEQUENCE</scope>
    <source>
        <strain evidence="1">HN-11 Male</strain>
        <tissue evidence="1">Kidney and liver</tissue>
    </source>
</reference>
<dbReference type="Proteomes" id="UP000770717">
    <property type="component" value="Unassembled WGS sequence"/>
</dbReference>
<evidence type="ECO:0000313" key="2">
    <source>
        <dbReference type="Proteomes" id="UP000770717"/>
    </source>
</evidence>
<name>A0A8J6ENI9_ELECQ</name>
<dbReference type="OrthoDB" id="19690at2759"/>
<organism evidence="1 2">
    <name type="scientific">Eleutherodactylus coqui</name>
    <name type="common">Puerto Rican coqui</name>
    <dbReference type="NCBI Taxonomy" id="57060"/>
    <lineage>
        <taxon>Eukaryota</taxon>
        <taxon>Metazoa</taxon>
        <taxon>Chordata</taxon>
        <taxon>Craniata</taxon>
        <taxon>Vertebrata</taxon>
        <taxon>Euteleostomi</taxon>
        <taxon>Amphibia</taxon>
        <taxon>Batrachia</taxon>
        <taxon>Anura</taxon>
        <taxon>Neobatrachia</taxon>
        <taxon>Hyloidea</taxon>
        <taxon>Eleutherodactylidae</taxon>
        <taxon>Eleutherodactylinae</taxon>
        <taxon>Eleutherodactylus</taxon>
        <taxon>Eleutherodactylus</taxon>
    </lineage>
</organism>
<sequence length="88" mass="9915">MAQRLLLRRFFTLGRSLSGAVQPFPNYLSQCTQTHGLLSTTSEKPVLTTARQIHVSHACRVTFNIQDKEDFQDRVVGSETPVIVDFHA</sequence>
<proteinExistence type="predicted"/>
<protein>
    <submittedName>
        <fullName evidence="1">Uncharacterized protein</fullName>
    </submittedName>
</protein>
<dbReference type="AlphaFoldDB" id="A0A8J6ENI9"/>
<keyword evidence="2" id="KW-1185">Reference proteome</keyword>